<dbReference type="Gene3D" id="1.25.40.10">
    <property type="entry name" value="Tetratricopeptide repeat domain"/>
    <property type="match status" value="1"/>
</dbReference>
<dbReference type="Proteomes" id="UP000245627">
    <property type="component" value="Unassembled WGS sequence"/>
</dbReference>
<keyword evidence="1" id="KW-0812">Transmembrane</keyword>
<organism evidence="2 3">
    <name type="scientific">Sphingobacterium corticibacter</name>
    <dbReference type="NCBI Taxonomy" id="2171749"/>
    <lineage>
        <taxon>Bacteria</taxon>
        <taxon>Pseudomonadati</taxon>
        <taxon>Bacteroidota</taxon>
        <taxon>Sphingobacteriia</taxon>
        <taxon>Sphingobacteriales</taxon>
        <taxon>Sphingobacteriaceae</taxon>
        <taxon>Sphingobacterium</taxon>
    </lineage>
</organism>
<keyword evidence="1" id="KW-1133">Transmembrane helix</keyword>
<name>A0A2T8HFH5_9SPHI</name>
<reference evidence="2 3" key="1">
    <citation type="submission" date="2018-04" db="EMBL/GenBank/DDBJ databases">
        <title>Sphingobacterium cortibacter sp. nov.</title>
        <authorList>
            <person name="Li Y."/>
        </authorList>
    </citation>
    <scope>NUCLEOTIDE SEQUENCE [LARGE SCALE GENOMIC DNA]</scope>
    <source>
        <strain evidence="2 3">2c-3</strain>
    </source>
</reference>
<sequence>MSTNEIKNTEKSPLNKGSFIQNNSKSLVFIVAGIAALIVLYIGYQFLYLKPRAEKAASLMFKAEQYATIDSLQQKAITGDGSLVGLKEIADEYSNTASANMANAYLGGLYLKQRNFKEAITHLERYNETGSEVLDPLIIGLLGDAYSEEKIYDKAAKFYKKAADKSTNSYTTPLFLKKLALVYEVQNDFKGAESAYVRIQEDFPESNEASGIEGHIARVQTKK</sequence>
<gene>
    <name evidence="2" type="ORF">DC487_15755</name>
</gene>
<dbReference type="RefSeq" id="WP_116776935.1">
    <property type="nucleotide sequence ID" value="NZ_QDKG01000007.1"/>
</dbReference>
<evidence type="ECO:0000313" key="2">
    <source>
        <dbReference type="EMBL" id="PVH24188.1"/>
    </source>
</evidence>
<comment type="caution">
    <text evidence="2">The sequence shown here is derived from an EMBL/GenBank/DDBJ whole genome shotgun (WGS) entry which is preliminary data.</text>
</comment>
<dbReference type="EMBL" id="QDKG01000007">
    <property type="protein sequence ID" value="PVH24188.1"/>
    <property type="molecule type" value="Genomic_DNA"/>
</dbReference>
<evidence type="ECO:0000313" key="3">
    <source>
        <dbReference type="Proteomes" id="UP000245627"/>
    </source>
</evidence>
<feature type="transmembrane region" description="Helical" evidence="1">
    <location>
        <begin position="27"/>
        <end position="49"/>
    </location>
</feature>
<evidence type="ECO:0000256" key="1">
    <source>
        <dbReference type="SAM" id="Phobius"/>
    </source>
</evidence>
<keyword evidence="3" id="KW-1185">Reference proteome</keyword>
<accession>A0A2T8HFH5</accession>
<dbReference type="SUPFAM" id="SSF48452">
    <property type="entry name" value="TPR-like"/>
    <property type="match status" value="1"/>
</dbReference>
<dbReference type="AlphaFoldDB" id="A0A2T8HFH5"/>
<dbReference type="InterPro" id="IPR011990">
    <property type="entry name" value="TPR-like_helical_dom_sf"/>
</dbReference>
<proteinExistence type="predicted"/>
<keyword evidence="1" id="KW-0472">Membrane</keyword>
<protein>
    <submittedName>
        <fullName evidence="2">Uncharacterized protein</fullName>
    </submittedName>
</protein>
<dbReference type="OrthoDB" id="9808622at2"/>